<protein>
    <recommendedName>
        <fullName evidence="3">histidine kinase</fullName>
        <ecNumber evidence="3">2.7.13.3</ecNumber>
    </recommendedName>
</protein>
<evidence type="ECO:0000313" key="18">
    <source>
        <dbReference type="Proteomes" id="UP001419084"/>
    </source>
</evidence>
<comment type="subcellular location">
    <subcellularLocation>
        <location evidence="2">Cell membrane</location>
        <topology evidence="2">Multi-pass membrane protein</topology>
    </subcellularLocation>
</comment>
<keyword evidence="9" id="KW-0418">Kinase</keyword>
<dbReference type="PROSITE" id="PS50885">
    <property type="entry name" value="HAMP"/>
    <property type="match status" value="1"/>
</dbReference>
<evidence type="ECO:0000313" key="17">
    <source>
        <dbReference type="EMBL" id="GLB28469.1"/>
    </source>
</evidence>
<dbReference type="SUPFAM" id="SSF55874">
    <property type="entry name" value="ATPase domain of HSP90 chaperone/DNA topoisomerase II/histidine kinase"/>
    <property type="match status" value="1"/>
</dbReference>
<dbReference type="InterPro" id="IPR005467">
    <property type="entry name" value="His_kinase_dom"/>
</dbReference>
<comment type="caution">
    <text evidence="17">The sequence shown here is derived from an EMBL/GenBank/DDBJ whole genome shotgun (WGS) entry which is preliminary data.</text>
</comment>
<evidence type="ECO:0000256" key="3">
    <source>
        <dbReference type="ARBA" id="ARBA00012438"/>
    </source>
</evidence>
<evidence type="ECO:0000256" key="13">
    <source>
        <dbReference type="ARBA" id="ARBA00023136"/>
    </source>
</evidence>
<dbReference type="InterPro" id="IPR036890">
    <property type="entry name" value="HATPase_C_sf"/>
</dbReference>
<dbReference type="InterPro" id="IPR003660">
    <property type="entry name" value="HAMP_dom"/>
</dbReference>
<dbReference type="InterPro" id="IPR003594">
    <property type="entry name" value="HATPase_dom"/>
</dbReference>
<evidence type="ECO:0000259" key="16">
    <source>
        <dbReference type="PROSITE" id="PS50885"/>
    </source>
</evidence>
<proteinExistence type="predicted"/>
<feature type="domain" description="HAMP" evidence="16">
    <location>
        <begin position="205"/>
        <end position="257"/>
    </location>
</feature>
<keyword evidence="11 14" id="KW-1133">Transmembrane helix</keyword>
<reference evidence="17 18" key="1">
    <citation type="journal article" date="2024" name="Int. J. Syst. Evol. Microbiol.">
        <title>Lacrimispora brassicae sp. nov. isolated from fermented cabbage, and proposal of Clostridium indicum Gundawar et al. 2019 and Clostridium methoxybenzovorans Mechichi et al. 1999 as heterotypic synonyms of Lacrimispora amygdalina (Parshina et al. 2003) Haas and Blanchard 2020 and Lacrimispora indolis (McClung and McCoy 1957) Haas and Blanchard 2020, respectively.</title>
        <authorList>
            <person name="Kobayashi H."/>
            <person name="Tanizawa Y."/>
            <person name="Sakamoto M."/>
            <person name="Ohkuma M."/>
            <person name="Tohno M."/>
        </authorList>
    </citation>
    <scope>NUCLEOTIDE SEQUENCE [LARGE SCALE GENOMIC DNA]</scope>
    <source>
        <strain evidence="17 18">DSM 12857</strain>
    </source>
</reference>
<accession>A0ABQ5M0L5</accession>
<evidence type="ECO:0000256" key="4">
    <source>
        <dbReference type="ARBA" id="ARBA00022475"/>
    </source>
</evidence>
<dbReference type="Pfam" id="PF02518">
    <property type="entry name" value="HATPase_c"/>
    <property type="match status" value="1"/>
</dbReference>
<evidence type="ECO:0000256" key="7">
    <source>
        <dbReference type="ARBA" id="ARBA00022692"/>
    </source>
</evidence>
<evidence type="ECO:0000256" key="10">
    <source>
        <dbReference type="ARBA" id="ARBA00022840"/>
    </source>
</evidence>
<dbReference type="SUPFAM" id="SSF47384">
    <property type="entry name" value="Homodimeric domain of signal transducing histidine kinase"/>
    <property type="match status" value="1"/>
</dbReference>
<dbReference type="Pfam" id="PF00672">
    <property type="entry name" value="HAMP"/>
    <property type="match status" value="1"/>
</dbReference>
<dbReference type="Gene3D" id="1.10.287.130">
    <property type="match status" value="1"/>
</dbReference>
<evidence type="ECO:0000256" key="2">
    <source>
        <dbReference type="ARBA" id="ARBA00004651"/>
    </source>
</evidence>
<comment type="catalytic activity">
    <reaction evidence="1">
        <text>ATP + protein L-histidine = ADP + protein N-phospho-L-histidine.</text>
        <dbReference type="EC" id="2.7.13.3"/>
    </reaction>
</comment>
<evidence type="ECO:0000256" key="12">
    <source>
        <dbReference type="ARBA" id="ARBA00023012"/>
    </source>
</evidence>
<evidence type="ECO:0000256" key="8">
    <source>
        <dbReference type="ARBA" id="ARBA00022741"/>
    </source>
</evidence>
<evidence type="ECO:0000256" key="11">
    <source>
        <dbReference type="ARBA" id="ARBA00022989"/>
    </source>
</evidence>
<sequence length="493" mass="55409">MGFVEFPRPLDMQKGVNPLTVKRRLFISNIMMLVIPTVISLTVIGAMLSTVMNILGVQDGDSEQFYRVTDQVRNYAEEWSQNSDIEQIKSGMDAIEQDYGTENMFLTLYQNGERQYTAGNPVYSPFIEATLTESGEHYFTMDQTGIYKTDAGEYTILIVDTNFQTMDDWYYIDNLPLINFYILVIVIVIAIIFMTNRLLTRMVVKSIIIPLDTLVYGVHQIRDGNLNYRIEYAGKDEFADVCADFNEMAERLLVMVNARQRDEDSRKELIAGISHDLCTPLTSIKTYVEGIELGMASTPEKLSHYLDTIKSKAIDMDNIINQLFLFSKLDIGEFPMQTEEVDIGKWLDGYIDAVLEEYGHRGLQINLVENITSVAVDVDSVQFRNVLTNIMENSVKYGNKEQGIMRIACRSDNSNVVITLSDNGSGVPEEMLEKLFEIFFRGDKARTNTSRGSGLGLAISAKIMELLNGTIKAVNSPEGGLSVMLTLPIAGGE</sequence>
<dbReference type="PANTHER" id="PTHR45528:SF1">
    <property type="entry name" value="SENSOR HISTIDINE KINASE CPXA"/>
    <property type="match status" value="1"/>
</dbReference>
<keyword evidence="18" id="KW-1185">Reference proteome</keyword>
<name>A0ABQ5M0L5_9FIRM</name>
<dbReference type="PANTHER" id="PTHR45528">
    <property type="entry name" value="SENSOR HISTIDINE KINASE CPXA"/>
    <property type="match status" value="1"/>
</dbReference>
<evidence type="ECO:0000256" key="1">
    <source>
        <dbReference type="ARBA" id="ARBA00000085"/>
    </source>
</evidence>
<dbReference type="SMART" id="SM00304">
    <property type="entry name" value="HAMP"/>
    <property type="match status" value="1"/>
</dbReference>
<dbReference type="InterPro" id="IPR004358">
    <property type="entry name" value="Sig_transdc_His_kin-like_C"/>
</dbReference>
<dbReference type="RefSeq" id="WP_346064512.1">
    <property type="nucleotide sequence ID" value="NZ_BRPJ01000007.1"/>
</dbReference>
<feature type="transmembrane region" description="Helical" evidence="14">
    <location>
        <begin position="30"/>
        <end position="55"/>
    </location>
</feature>
<keyword evidence="5" id="KW-0597">Phosphoprotein</keyword>
<gene>
    <name evidence="17" type="ORF">LAD12857_03920</name>
</gene>
<dbReference type="InterPro" id="IPR036097">
    <property type="entry name" value="HisK_dim/P_sf"/>
</dbReference>
<dbReference type="SMART" id="SM00388">
    <property type="entry name" value="HisKA"/>
    <property type="match status" value="1"/>
</dbReference>
<dbReference type="SMART" id="SM00387">
    <property type="entry name" value="HATPase_c"/>
    <property type="match status" value="1"/>
</dbReference>
<dbReference type="PROSITE" id="PS50109">
    <property type="entry name" value="HIS_KIN"/>
    <property type="match status" value="1"/>
</dbReference>
<keyword evidence="6" id="KW-0808">Transferase</keyword>
<evidence type="ECO:0000256" key="5">
    <source>
        <dbReference type="ARBA" id="ARBA00022553"/>
    </source>
</evidence>
<dbReference type="Gene3D" id="6.10.340.10">
    <property type="match status" value="1"/>
</dbReference>
<keyword evidence="13 14" id="KW-0472">Membrane</keyword>
<dbReference type="CDD" id="cd06225">
    <property type="entry name" value="HAMP"/>
    <property type="match status" value="1"/>
</dbReference>
<evidence type="ECO:0000256" key="6">
    <source>
        <dbReference type="ARBA" id="ARBA00022679"/>
    </source>
</evidence>
<evidence type="ECO:0000256" key="9">
    <source>
        <dbReference type="ARBA" id="ARBA00022777"/>
    </source>
</evidence>
<dbReference type="InterPro" id="IPR003661">
    <property type="entry name" value="HisK_dim/P_dom"/>
</dbReference>
<organism evidence="17 18">
    <name type="scientific">Lacrimispora amygdalina</name>
    <dbReference type="NCBI Taxonomy" id="253257"/>
    <lineage>
        <taxon>Bacteria</taxon>
        <taxon>Bacillati</taxon>
        <taxon>Bacillota</taxon>
        <taxon>Clostridia</taxon>
        <taxon>Lachnospirales</taxon>
        <taxon>Lachnospiraceae</taxon>
        <taxon>Lacrimispora</taxon>
    </lineage>
</organism>
<keyword evidence="4" id="KW-1003">Cell membrane</keyword>
<dbReference type="EC" id="2.7.13.3" evidence="3"/>
<dbReference type="EMBL" id="BRPJ01000007">
    <property type="protein sequence ID" value="GLB28469.1"/>
    <property type="molecule type" value="Genomic_DNA"/>
</dbReference>
<feature type="transmembrane region" description="Helical" evidence="14">
    <location>
        <begin position="178"/>
        <end position="199"/>
    </location>
</feature>
<dbReference type="Proteomes" id="UP001419084">
    <property type="component" value="Unassembled WGS sequence"/>
</dbReference>
<dbReference type="CDD" id="cd00082">
    <property type="entry name" value="HisKA"/>
    <property type="match status" value="1"/>
</dbReference>
<evidence type="ECO:0000256" key="14">
    <source>
        <dbReference type="SAM" id="Phobius"/>
    </source>
</evidence>
<dbReference type="Gene3D" id="3.30.565.10">
    <property type="entry name" value="Histidine kinase-like ATPase, C-terminal domain"/>
    <property type="match status" value="1"/>
</dbReference>
<dbReference type="Pfam" id="PF00512">
    <property type="entry name" value="HisKA"/>
    <property type="match status" value="1"/>
</dbReference>
<keyword evidence="10" id="KW-0067">ATP-binding</keyword>
<keyword evidence="8" id="KW-0547">Nucleotide-binding</keyword>
<feature type="domain" description="Histidine kinase" evidence="15">
    <location>
        <begin position="272"/>
        <end position="491"/>
    </location>
</feature>
<evidence type="ECO:0000259" key="15">
    <source>
        <dbReference type="PROSITE" id="PS50109"/>
    </source>
</evidence>
<dbReference type="PRINTS" id="PR00344">
    <property type="entry name" value="BCTRLSENSOR"/>
</dbReference>
<dbReference type="InterPro" id="IPR050398">
    <property type="entry name" value="HssS/ArlS-like"/>
</dbReference>
<keyword evidence="7 14" id="KW-0812">Transmembrane</keyword>
<dbReference type="SUPFAM" id="SSF158472">
    <property type="entry name" value="HAMP domain-like"/>
    <property type="match status" value="1"/>
</dbReference>
<keyword evidence="12" id="KW-0902">Two-component regulatory system</keyword>